<evidence type="ECO:0000313" key="3">
    <source>
        <dbReference type="Proteomes" id="UP001139311"/>
    </source>
</evidence>
<evidence type="ECO:0000256" key="1">
    <source>
        <dbReference type="SAM" id="MobiDB-lite"/>
    </source>
</evidence>
<reference evidence="2" key="1">
    <citation type="submission" date="2021-10" db="EMBL/GenBank/DDBJ databases">
        <title>Roseicella aerolatum sp. nov., isolated from aerosols of e-waste dismantling site.</title>
        <authorList>
            <person name="Qin T."/>
        </authorList>
    </citation>
    <scope>NUCLEOTIDE SEQUENCE</scope>
    <source>
        <strain evidence="2">GB24</strain>
    </source>
</reference>
<proteinExistence type="predicted"/>
<name>A0A9X1IHX4_9PROT</name>
<accession>A0A9X1IHX4</accession>
<dbReference type="RefSeq" id="WP_226613588.1">
    <property type="nucleotide sequence ID" value="NZ_JAJAQI010000059.1"/>
</dbReference>
<evidence type="ECO:0000313" key="2">
    <source>
        <dbReference type="EMBL" id="MCB4824974.1"/>
    </source>
</evidence>
<comment type="caution">
    <text evidence="2">The sequence shown here is derived from an EMBL/GenBank/DDBJ whole genome shotgun (WGS) entry which is preliminary data.</text>
</comment>
<protein>
    <submittedName>
        <fullName evidence="2">Uncharacterized protein</fullName>
    </submittedName>
</protein>
<organism evidence="2 3">
    <name type="scientific">Roseicella aerolata</name>
    <dbReference type="NCBI Taxonomy" id="2883479"/>
    <lineage>
        <taxon>Bacteria</taxon>
        <taxon>Pseudomonadati</taxon>
        <taxon>Pseudomonadota</taxon>
        <taxon>Alphaproteobacteria</taxon>
        <taxon>Acetobacterales</taxon>
        <taxon>Roseomonadaceae</taxon>
        <taxon>Roseicella</taxon>
    </lineage>
</organism>
<keyword evidence="3" id="KW-1185">Reference proteome</keyword>
<feature type="region of interest" description="Disordered" evidence="1">
    <location>
        <begin position="1"/>
        <end position="25"/>
    </location>
</feature>
<dbReference type="EMBL" id="JAJAQI010000059">
    <property type="protein sequence ID" value="MCB4824974.1"/>
    <property type="molecule type" value="Genomic_DNA"/>
</dbReference>
<gene>
    <name evidence="2" type="ORF">LHA35_24915</name>
</gene>
<dbReference type="AlphaFoldDB" id="A0A9X1IHX4"/>
<dbReference type="Proteomes" id="UP001139311">
    <property type="component" value="Unassembled WGS sequence"/>
</dbReference>
<sequence>MVRHMDPSSGQGRISEKEQGMDVQADRQAQLVADTMPTVAAGTAARGGSGETPDVIRATHATSCEGLAIAPQVRDGGVALAGMTYLLAGDAGAQAWLHVGARLLLRQRPHSADGVGKLPRPIEVQAPDGRRIGQLPPDDAQTVGEFLDAGLSATARVAAVVPAFRRERVQLAIEIRRTAGDPGL</sequence>